<dbReference type="AlphaFoldDB" id="A0AAP0RJA3"/>
<evidence type="ECO:0000313" key="4">
    <source>
        <dbReference type="Proteomes" id="UP001415857"/>
    </source>
</evidence>
<protein>
    <recommendedName>
        <fullName evidence="2">DUF7054 domain-containing protein</fullName>
    </recommendedName>
</protein>
<evidence type="ECO:0000259" key="2">
    <source>
        <dbReference type="Pfam" id="PF23156"/>
    </source>
</evidence>
<reference evidence="3 4" key="1">
    <citation type="journal article" date="2024" name="Plant J.">
        <title>Genome sequences and population genomics reveal climatic adaptation and genomic divergence between two closely related sweetgum species.</title>
        <authorList>
            <person name="Xu W.Q."/>
            <person name="Ren C.Q."/>
            <person name="Zhang X.Y."/>
            <person name="Comes H.P."/>
            <person name="Liu X.H."/>
            <person name="Li Y.G."/>
            <person name="Kettle C.J."/>
            <person name="Jalonen R."/>
            <person name="Gaisberger H."/>
            <person name="Ma Y.Z."/>
            <person name="Qiu Y.X."/>
        </authorList>
    </citation>
    <scope>NUCLEOTIDE SEQUENCE [LARGE SCALE GENOMIC DNA]</scope>
    <source>
        <strain evidence="3">Hangzhou</strain>
    </source>
</reference>
<feature type="domain" description="DUF7054" evidence="2">
    <location>
        <begin position="161"/>
        <end position="245"/>
    </location>
</feature>
<comment type="caution">
    <text evidence="3">The sequence shown here is derived from an EMBL/GenBank/DDBJ whole genome shotgun (WGS) entry which is preliminary data.</text>
</comment>
<sequence>MRFPALALHPHPHPHPHDFSSPAFFNGRRHPLTRRLRKQQPSSTPSTVPLQIRFPRRCRRCRGRRLRGVAGKAPPWYNTTQREVYVVDSRFLAGKPGRHTPPLRRTAELRPRADRRNTRSRSRFFIDASRSLFFGLLVRTCFRLPASFLSQSPRSHEEYKKDSKVVVNVTVEGSPGPVRTMVRLGSSVDETIRLVVDRYSKEGRSPKLDHEAASSFELHHSYFSLQSLNKADAIGDVGSRSFYLRKSGSGRSSNGGDGQGGASTSYISEIVAVGASSPPPISHPLFFCPAFIARKISKIVRRARKLWKVLGCMQ</sequence>
<feature type="region of interest" description="Disordered" evidence="1">
    <location>
        <begin position="1"/>
        <end position="22"/>
    </location>
</feature>
<organism evidence="3 4">
    <name type="scientific">Liquidambar formosana</name>
    <name type="common">Formosan gum</name>
    <dbReference type="NCBI Taxonomy" id="63359"/>
    <lineage>
        <taxon>Eukaryota</taxon>
        <taxon>Viridiplantae</taxon>
        <taxon>Streptophyta</taxon>
        <taxon>Embryophyta</taxon>
        <taxon>Tracheophyta</taxon>
        <taxon>Spermatophyta</taxon>
        <taxon>Magnoliopsida</taxon>
        <taxon>eudicotyledons</taxon>
        <taxon>Gunneridae</taxon>
        <taxon>Pentapetalae</taxon>
        <taxon>Saxifragales</taxon>
        <taxon>Altingiaceae</taxon>
        <taxon>Liquidambar</taxon>
    </lineage>
</organism>
<dbReference type="Pfam" id="PF23156">
    <property type="entry name" value="DUF7054"/>
    <property type="match status" value="1"/>
</dbReference>
<keyword evidence="4" id="KW-1185">Reference proteome</keyword>
<evidence type="ECO:0000256" key="1">
    <source>
        <dbReference type="SAM" id="MobiDB-lite"/>
    </source>
</evidence>
<dbReference type="InterPro" id="IPR040358">
    <property type="entry name" value="At4g22758-like"/>
</dbReference>
<dbReference type="EMBL" id="JBBPBK010000010">
    <property type="protein sequence ID" value="KAK9277201.1"/>
    <property type="molecule type" value="Genomic_DNA"/>
</dbReference>
<dbReference type="PANTHER" id="PTHR33270">
    <property type="entry name" value="BNAC05G50380D PROTEIN"/>
    <property type="match status" value="1"/>
</dbReference>
<name>A0AAP0RJA3_LIQFO</name>
<dbReference type="Proteomes" id="UP001415857">
    <property type="component" value="Unassembled WGS sequence"/>
</dbReference>
<evidence type="ECO:0000313" key="3">
    <source>
        <dbReference type="EMBL" id="KAK9277201.1"/>
    </source>
</evidence>
<proteinExistence type="predicted"/>
<dbReference type="InterPro" id="IPR055482">
    <property type="entry name" value="DUF7054"/>
</dbReference>
<dbReference type="PANTHER" id="PTHR33270:SF6">
    <property type="entry name" value="OS02G0448600 PROTEIN"/>
    <property type="match status" value="1"/>
</dbReference>
<gene>
    <name evidence="3" type="ORF">L1049_006740</name>
</gene>
<accession>A0AAP0RJA3</accession>